<evidence type="ECO:0000313" key="5">
    <source>
        <dbReference type="WBParaSite" id="SVE_0182600.1"/>
    </source>
</evidence>
<dbReference type="PANTHER" id="PTHR46560:SF13">
    <property type="entry name" value="ZP DOMAIN-CONTAINING PROTEIN"/>
    <property type="match status" value="1"/>
</dbReference>
<dbReference type="AlphaFoldDB" id="A0A0K0EZ67"/>
<feature type="transmembrane region" description="Helical" evidence="2">
    <location>
        <begin position="9"/>
        <end position="28"/>
    </location>
</feature>
<evidence type="ECO:0000313" key="4">
    <source>
        <dbReference type="Proteomes" id="UP000035680"/>
    </source>
</evidence>
<reference evidence="5" key="2">
    <citation type="submission" date="2015-08" db="UniProtKB">
        <authorList>
            <consortium name="WormBaseParasite"/>
        </authorList>
    </citation>
    <scope>IDENTIFICATION</scope>
</reference>
<reference evidence="4" key="1">
    <citation type="submission" date="2014-07" db="EMBL/GenBank/DDBJ databases">
        <authorList>
            <person name="Martin A.A"/>
            <person name="De Silva N."/>
        </authorList>
    </citation>
    <scope>NUCLEOTIDE SEQUENCE</scope>
</reference>
<evidence type="ECO:0000259" key="3">
    <source>
        <dbReference type="PROSITE" id="PS51034"/>
    </source>
</evidence>
<dbReference type="PROSITE" id="PS51034">
    <property type="entry name" value="ZP_2"/>
    <property type="match status" value="1"/>
</dbReference>
<keyword evidence="2" id="KW-1133">Transmembrane helix</keyword>
<dbReference type="STRING" id="75913.A0A0K0EZ67"/>
<keyword evidence="4" id="KW-1185">Reference proteome</keyword>
<keyword evidence="2" id="KW-0812">Transmembrane</keyword>
<accession>A0A0K0EZ67</accession>
<organism evidence="4 5">
    <name type="scientific">Strongyloides venezuelensis</name>
    <name type="common">Threadworm</name>
    <dbReference type="NCBI Taxonomy" id="75913"/>
    <lineage>
        <taxon>Eukaryota</taxon>
        <taxon>Metazoa</taxon>
        <taxon>Ecdysozoa</taxon>
        <taxon>Nematoda</taxon>
        <taxon>Chromadorea</taxon>
        <taxon>Rhabditida</taxon>
        <taxon>Tylenchina</taxon>
        <taxon>Panagrolaimomorpha</taxon>
        <taxon>Strongyloidoidea</taxon>
        <taxon>Strongyloididae</taxon>
        <taxon>Strongyloides</taxon>
    </lineage>
</organism>
<dbReference type="InterPro" id="IPR001507">
    <property type="entry name" value="ZP_dom"/>
</dbReference>
<dbReference type="SMART" id="SM00241">
    <property type="entry name" value="ZP"/>
    <property type="match status" value="1"/>
</dbReference>
<proteinExistence type="predicted"/>
<dbReference type="Proteomes" id="UP000035680">
    <property type="component" value="Unassembled WGS sequence"/>
</dbReference>
<name>A0A0K0EZ67_STRVS</name>
<keyword evidence="2" id="KW-0472">Membrane</keyword>
<keyword evidence="1" id="KW-1015">Disulfide bond</keyword>
<dbReference type="Gene3D" id="2.60.40.4100">
    <property type="entry name" value="Zona pellucida, ZP-C domain"/>
    <property type="match status" value="1"/>
</dbReference>
<dbReference type="PANTHER" id="PTHR46560">
    <property type="entry name" value="CYPHER, ISOFORM B"/>
    <property type="match status" value="1"/>
</dbReference>
<evidence type="ECO:0000256" key="2">
    <source>
        <dbReference type="SAM" id="Phobius"/>
    </source>
</evidence>
<dbReference type="InterPro" id="IPR055355">
    <property type="entry name" value="ZP-C"/>
</dbReference>
<evidence type="ECO:0000256" key="1">
    <source>
        <dbReference type="ARBA" id="ARBA00023157"/>
    </source>
</evidence>
<dbReference type="Pfam" id="PF00100">
    <property type="entry name" value="Zona_pellucida"/>
    <property type="match status" value="1"/>
</dbReference>
<sequence length="329" mass="37498">MLLKSVRIVLNFSHIIHFCIQLIIYFTIQIKGDDNQFNYTVQNLQCNKDEFKVALKVSPNFGGIIFGRDYFQDEKCRWYNNNNNEIEMSIDINMCGIKKNEDEYELSLIMSPEKNIIVVGAKEILIKCTSREEKSFSKIPENDEIVISLTSNPNISNKLHFSPITTSTLTGNGSTSKISLQILKQHNAKGILTKTAKIGEPLTLLVHLENTRLYNILLSDCYAHDGKGNDKAILKIIDSQGCGVPLERAVEEDVTTQVINDNEKNIFINIYGFQFTSNKNVFFECKIKTCIQPCTVKQCKKNSKSDINKESEEKDFTNLVVKYMLEIKP</sequence>
<feature type="domain" description="ZP" evidence="3">
    <location>
        <begin position="45"/>
        <end position="306"/>
    </location>
</feature>
<protein>
    <submittedName>
        <fullName evidence="5">ZP domain-containing protein</fullName>
    </submittedName>
</protein>
<dbReference type="WBParaSite" id="SVE_0182600.1">
    <property type="protein sequence ID" value="SVE_0182600.1"/>
    <property type="gene ID" value="SVE_0182600"/>
</dbReference>
<dbReference type="InterPro" id="IPR042235">
    <property type="entry name" value="ZP-C_dom"/>
</dbReference>